<evidence type="ECO:0000313" key="1">
    <source>
        <dbReference type="EMBL" id="KAG5383091.1"/>
    </source>
</evidence>
<evidence type="ECO:0000313" key="2">
    <source>
        <dbReference type="Proteomes" id="UP000823674"/>
    </source>
</evidence>
<accession>A0ABQ7LCZ2</accession>
<organism evidence="1 2">
    <name type="scientific">Brassica rapa subsp. trilocularis</name>
    <dbReference type="NCBI Taxonomy" id="1813537"/>
    <lineage>
        <taxon>Eukaryota</taxon>
        <taxon>Viridiplantae</taxon>
        <taxon>Streptophyta</taxon>
        <taxon>Embryophyta</taxon>
        <taxon>Tracheophyta</taxon>
        <taxon>Spermatophyta</taxon>
        <taxon>Magnoliopsida</taxon>
        <taxon>eudicotyledons</taxon>
        <taxon>Gunneridae</taxon>
        <taxon>Pentapetalae</taxon>
        <taxon>rosids</taxon>
        <taxon>malvids</taxon>
        <taxon>Brassicales</taxon>
        <taxon>Brassicaceae</taxon>
        <taxon>Brassiceae</taxon>
        <taxon>Brassica</taxon>
    </lineage>
</organism>
<dbReference type="EMBL" id="JADBGQ010000008">
    <property type="protein sequence ID" value="KAG5383091.1"/>
    <property type="molecule type" value="Genomic_DNA"/>
</dbReference>
<dbReference type="Proteomes" id="UP000823674">
    <property type="component" value="Chromosome A09"/>
</dbReference>
<sequence>MSEECRFVFDYDDDVARRKALDYINNSKGVKSVTLKDNLLIVRGDGLDQDKMEKKLDKIFSPKKGCVWCMAF</sequence>
<gene>
    <name evidence="1" type="primary">A09p020850.1_BraROA</name>
    <name evidence="1" type="ORF">IGI04_034561</name>
</gene>
<name>A0ABQ7LCZ2_BRACM</name>
<comment type="caution">
    <text evidence="1">The sequence shown here is derived from an EMBL/GenBank/DDBJ whole genome shotgun (WGS) entry which is preliminary data.</text>
</comment>
<reference evidence="1 2" key="1">
    <citation type="submission" date="2021-03" db="EMBL/GenBank/DDBJ databases">
        <authorList>
            <person name="King G.J."/>
            <person name="Bancroft I."/>
            <person name="Baten A."/>
            <person name="Bloomfield J."/>
            <person name="Borpatragohain P."/>
            <person name="He Z."/>
            <person name="Irish N."/>
            <person name="Irwin J."/>
            <person name="Liu K."/>
            <person name="Mauleon R.P."/>
            <person name="Moore J."/>
            <person name="Morris R."/>
            <person name="Ostergaard L."/>
            <person name="Wang B."/>
            <person name="Wells R."/>
        </authorList>
    </citation>
    <scope>NUCLEOTIDE SEQUENCE [LARGE SCALE GENOMIC DNA]</scope>
    <source>
        <strain evidence="1">R-o-18</strain>
        <tissue evidence="1">Leaf</tissue>
    </source>
</reference>
<protein>
    <recommendedName>
        <fullName evidence="3">HMA domain-containing protein</fullName>
    </recommendedName>
</protein>
<dbReference type="Gene3D" id="3.30.70.100">
    <property type="match status" value="1"/>
</dbReference>
<proteinExistence type="predicted"/>
<evidence type="ECO:0008006" key="3">
    <source>
        <dbReference type="Google" id="ProtNLM"/>
    </source>
</evidence>
<keyword evidence="2" id="KW-1185">Reference proteome</keyword>